<dbReference type="Pfam" id="PF09990">
    <property type="entry name" value="DUF2231"/>
    <property type="match status" value="1"/>
</dbReference>
<dbReference type="PANTHER" id="PTHR21496">
    <property type="entry name" value="FERREDOXIN-RELATED"/>
    <property type="match status" value="1"/>
</dbReference>
<dbReference type="GO" id="GO:0046872">
    <property type="term" value="F:metal ion binding"/>
    <property type="evidence" value="ECO:0007669"/>
    <property type="project" value="UniProtKB-KW"/>
</dbReference>
<dbReference type="SUPFAM" id="SSF50022">
    <property type="entry name" value="ISP domain"/>
    <property type="match status" value="1"/>
</dbReference>
<feature type="domain" description="Rieske" evidence="8">
    <location>
        <begin position="182"/>
        <end position="281"/>
    </location>
</feature>
<evidence type="ECO:0000256" key="7">
    <source>
        <dbReference type="SAM" id="Phobius"/>
    </source>
</evidence>
<evidence type="ECO:0000259" key="8">
    <source>
        <dbReference type="PROSITE" id="PS51296"/>
    </source>
</evidence>
<keyword evidence="1" id="KW-0001">2Fe-2S</keyword>
<dbReference type="InterPro" id="IPR017941">
    <property type="entry name" value="Rieske_2Fe-2S"/>
</dbReference>
<dbReference type="InterPro" id="IPR019251">
    <property type="entry name" value="DUF2231_TM"/>
</dbReference>
<dbReference type="GO" id="GO:0016705">
    <property type="term" value="F:oxidoreductase activity, acting on paired donors, with incorporation or reduction of molecular oxygen"/>
    <property type="evidence" value="ECO:0007669"/>
    <property type="project" value="UniProtKB-ARBA"/>
</dbReference>
<dbReference type="EMBL" id="BONU01000007">
    <property type="protein sequence ID" value="GIG73167.1"/>
    <property type="molecule type" value="Genomic_DNA"/>
</dbReference>
<organism evidence="9 10">
    <name type="scientific">Planosporangium flavigriseum</name>
    <dbReference type="NCBI Taxonomy" id="373681"/>
    <lineage>
        <taxon>Bacteria</taxon>
        <taxon>Bacillati</taxon>
        <taxon>Actinomycetota</taxon>
        <taxon>Actinomycetes</taxon>
        <taxon>Micromonosporales</taxon>
        <taxon>Micromonosporaceae</taxon>
        <taxon>Planosporangium</taxon>
    </lineage>
</organism>
<dbReference type="PROSITE" id="PS51296">
    <property type="entry name" value="RIESKE"/>
    <property type="match status" value="1"/>
</dbReference>
<dbReference type="GO" id="GO:0004497">
    <property type="term" value="F:monooxygenase activity"/>
    <property type="evidence" value="ECO:0007669"/>
    <property type="project" value="UniProtKB-ARBA"/>
</dbReference>
<feature type="transmembrane region" description="Helical" evidence="7">
    <location>
        <begin position="140"/>
        <end position="161"/>
    </location>
</feature>
<keyword evidence="3" id="KW-0408">Iron</keyword>
<comment type="similarity">
    <text evidence="6">Belongs to the bacterial ring-hydroxylating dioxygenase ferredoxin component family.</text>
</comment>
<keyword evidence="4" id="KW-0411">Iron-sulfur</keyword>
<dbReference type="AlphaFoldDB" id="A0A8J3LHQ5"/>
<keyword evidence="2" id="KW-0479">Metal-binding</keyword>
<sequence>MAMRKLLDRVEMAGALDRVGDPLRRGVRAVLPDRVRDALHGVWLGHPLHPAAVQLPVGAWMSAAVLDALPGTGKAATVLVGVGTATAVPAAVAGLTDWASLSRKQRRVGLVHAAANAIALGLYAGSLAARLTGNGRRGRWLAYAGLGTASLGAYVGGHLSFRQAAGVNQAEPFLRQIPEGWHDLCEHAELTEGKPMVARIGDVPVLVTRLGDGVTVMIERCGHHTGPLGDGELTRVGGADCVVCPWHGSTFRLADGVVVRGPAATDQPLLRTRVVDGRVQASLP</sequence>
<comment type="cofactor">
    <cofactor evidence="5">
        <name>[2Fe-2S] cluster</name>
        <dbReference type="ChEBI" id="CHEBI:190135"/>
    </cofactor>
</comment>
<dbReference type="Gene3D" id="2.102.10.10">
    <property type="entry name" value="Rieske [2Fe-2S] iron-sulphur domain"/>
    <property type="match status" value="1"/>
</dbReference>
<dbReference type="GO" id="GO:0051537">
    <property type="term" value="F:2 iron, 2 sulfur cluster binding"/>
    <property type="evidence" value="ECO:0007669"/>
    <property type="project" value="UniProtKB-KW"/>
</dbReference>
<evidence type="ECO:0000256" key="6">
    <source>
        <dbReference type="ARBA" id="ARBA00038001"/>
    </source>
</evidence>
<gene>
    <name evidence="9" type="ORF">Pfl04_15710</name>
</gene>
<proteinExistence type="inferred from homology"/>
<evidence type="ECO:0000256" key="1">
    <source>
        <dbReference type="ARBA" id="ARBA00022714"/>
    </source>
</evidence>
<evidence type="ECO:0000256" key="2">
    <source>
        <dbReference type="ARBA" id="ARBA00022723"/>
    </source>
</evidence>
<keyword evidence="7" id="KW-1133">Transmembrane helix</keyword>
<keyword evidence="7" id="KW-0812">Transmembrane</keyword>
<evidence type="ECO:0000256" key="5">
    <source>
        <dbReference type="ARBA" id="ARBA00034078"/>
    </source>
</evidence>
<keyword evidence="7" id="KW-0472">Membrane</keyword>
<dbReference type="CDD" id="cd03467">
    <property type="entry name" value="Rieske"/>
    <property type="match status" value="1"/>
</dbReference>
<name>A0A8J3LHQ5_9ACTN</name>
<dbReference type="PANTHER" id="PTHR21496:SF0">
    <property type="entry name" value="RIESKE DOMAIN-CONTAINING PROTEIN"/>
    <property type="match status" value="1"/>
</dbReference>
<dbReference type="InterPro" id="IPR036922">
    <property type="entry name" value="Rieske_2Fe-2S_sf"/>
</dbReference>
<feature type="transmembrane region" description="Helical" evidence="7">
    <location>
        <begin position="108"/>
        <end position="128"/>
    </location>
</feature>
<evidence type="ECO:0000256" key="3">
    <source>
        <dbReference type="ARBA" id="ARBA00023004"/>
    </source>
</evidence>
<dbReference type="Pfam" id="PF00355">
    <property type="entry name" value="Rieske"/>
    <property type="match status" value="1"/>
</dbReference>
<evidence type="ECO:0000313" key="10">
    <source>
        <dbReference type="Proteomes" id="UP000653674"/>
    </source>
</evidence>
<keyword evidence="10" id="KW-1185">Reference proteome</keyword>
<dbReference type="Proteomes" id="UP000653674">
    <property type="component" value="Unassembled WGS sequence"/>
</dbReference>
<reference evidence="9" key="1">
    <citation type="submission" date="2021-01" db="EMBL/GenBank/DDBJ databases">
        <title>Whole genome shotgun sequence of Planosporangium flavigriseum NBRC 105377.</title>
        <authorList>
            <person name="Komaki H."/>
            <person name="Tamura T."/>
        </authorList>
    </citation>
    <scope>NUCLEOTIDE SEQUENCE</scope>
    <source>
        <strain evidence="9">NBRC 105377</strain>
    </source>
</reference>
<evidence type="ECO:0000256" key="4">
    <source>
        <dbReference type="ARBA" id="ARBA00023014"/>
    </source>
</evidence>
<evidence type="ECO:0000313" key="9">
    <source>
        <dbReference type="EMBL" id="GIG73167.1"/>
    </source>
</evidence>
<comment type="caution">
    <text evidence="9">The sequence shown here is derived from an EMBL/GenBank/DDBJ whole genome shotgun (WGS) entry which is preliminary data.</text>
</comment>
<protein>
    <recommendedName>
        <fullName evidence="8">Rieske domain-containing protein</fullName>
    </recommendedName>
</protein>
<accession>A0A8J3LHQ5</accession>